<dbReference type="PROSITE" id="PS51257">
    <property type="entry name" value="PROKAR_LIPOPROTEIN"/>
    <property type="match status" value="1"/>
</dbReference>
<proteinExistence type="inferred from homology"/>
<evidence type="ECO:0000313" key="4">
    <source>
        <dbReference type="EMBL" id="KTC87622.1"/>
    </source>
</evidence>
<dbReference type="PATRIC" id="fig|1212489.4.peg.1306"/>
<dbReference type="OrthoDB" id="5377431at2"/>
<feature type="signal peptide" evidence="2">
    <location>
        <begin position="1"/>
        <end position="23"/>
    </location>
</feature>
<evidence type="ECO:0000256" key="1">
    <source>
        <dbReference type="ARBA" id="ARBA00038473"/>
    </source>
</evidence>
<comment type="caution">
    <text evidence="4">The sequence shown here is derived from an EMBL/GenBank/DDBJ whole genome shotgun (WGS) entry which is preliminary data.</text>
</comment>
<dbReference type="PANTHER" id="PTHR22935">
    <property type="entry name" value="PENICILLIN-BINDING PROTEIN"/>
    <property type="match status" value="1"/>
</dbReference>
<dbReference type="SUPFAM" id="SSF56601">
    <property type="entry name" value="beta-lactamase/transpeptidase-like"/>
    <property type="match status" value="1"/>
</dbReference>
<keyword evidence="2" id="KW-0732">Signal</keyword>
<feature type="chain" id="PRO_5006912394" evidence="2">
    <location>
        <begin position="24"/>
        <end position="394"/>
    </location>
</feature>
<feature type="domain" description="Beta-lactamase-related" evidence="3">
    <location>
        <begin position="34"/>
        <end position="377"/>
    </location>
</feature>
<dbReference type="InterPro" id="IPR012338">
    <property type="entry name" value="Beta-lactam/transpept-like"/>
</dbReference>
<evidence type="ECO:0000259" key="3">
    <source>
        <dbReference type="Pfam" id="PF00144"/>
    </source>
</evidence>
<gene>
    <name evidence="4" type="ORF">Ldro_1241</name>
</gene>
<dbReference type="EMBL" id="LNXY01000020">
    <property type="protein sequence ID" value="KTC87622.1"/>
    <property type="molecule type" value="Genomic_DNA"/>
</dbReference>
<keyword evidence="5" id="KW-1185">Reference proteome</keyword>
<accession>A0A0W0SW84</accession>
<dbReference type="Gene3D" id="3.40.710.10">
    <property type="entry name" value="DD-peptidase/beta-lactamase superfamily"/>
    <property type="match status" value="1"/>
</dbReference>
<evidence type="ECO:0000313" key="5">
    <source>
        <dbReference type="Proteomes" id="UP000054736"/>
    </source>
</evidence>
<dbReference type="STRING" id="1212489.Ldro_1241"/>
<organism evidence="4 5">
    <name type="scientific">Legionella drozanskii LLAP-1</name>
    <dbReference type="NCBI Taxonomy" id="1212489"/>
    <lineage>
        <taxon>Bacteria</taxon>
        <taxon>Pseudomonadati</taxon>
        <taxon>Pseudomonadota</taxon>
        <taxon>Gammaproteobacteria</taxon>
        <taxon>Legionellales</taxon>
        <taxon>Legionellaceae</taxon>
        <taxon>Legionella</taxon>
    </lineage>
</organism>
<dbReference type="Pfam" id="PF00144">
    <property type="entry name" value="Beta-lactamase"/>
    <property type="match status" value="1"/>
</dbReference>
<dbReference type="PANTHER" id="PTHR22935:SF95">
    <property type="entry name" value="BETA-LACTAMASE-LIKE 1-RELATED"/>
    <property type="match status" value="1"/>
</dbReference>
<comment type="similarity">
    <text evidence="1">Belongs to the beta-lactamase family.</text>
</comment>
<dbReference type="InterPro" id="IPR001466">
    <property type="entry name" value="Beta-lactam-related"/>
</dbReference>
<reference evidence="4 5" key="1">
    <citation type="submission" date="2015-11" db="EMBL/GenBank/DDBJ databases">
        <title>Genomic analysis of 38 Legionella species identifies large and diverse effector repertoires.</title>
        <authorList>
            <person name="Burstein D."/>
            <person name="Amaro F."/>
            <person name="Zusman T."/>
            <person name="Lifshitz Z."/>
            <person name="Cohen O."/>
            <person name="Gilbert J.A."/>
            <person name="Pupko T."/>
            <person name="Shuman H.A."/>
            <person name="Segal G."/>
        </authorList>
    </citation>
    <scope>NUCLEOTIDE SEQUENCE [LARGE SCALE GENOMIC DNA]</scope>
    <source>
        <strain evidence="4 5">ATCC 700990</strain>
    </source>
</reference>
<dbReference type="AlphaFoldDB" id="A0A0W0SW84"/>
<evidence type="ECO:0000256" key="2">
    <source>
        <dbReference type="SAM" id="SignalP"/>
    </source>
</evidence>
<protein>
    <submittedName>
        <fullName evidence="4">AMPC cephalosporinase</fullName>
    </submittedName>
</protein>
<dbReference type="RefSeq" id="WP_058495545.1">
    <property type="nucleotide sequence ID" value="NZ_CAAAIU010000010.1"/>
</dbReference>
<dbReference type="Proteomes" id="UP000054736">
    <property type="component" value="Unassembled WGS sequence"/>
</dbReference>
<dbReference type="InterPro" id="IPR051478">
    <property type="entry name" value="Beta-lactamase-like_AB/R"/>
</dbReference>
<name>A0A0W0SW84_9GAMM</name>
<sequence>MQLGFKRIIFMGFLLCIPIFSNATVSCTDQRLKKRILNFMGKFHIPGAAVVIANHGKLRTCLFGEAVPKKHVPVSEKTIFELGSITKTFTGLILAKEVISGKIRLDQAIHPDLKIPHSANIGKISYLDLASYTSGLAFNVENLAYNASSSSQNQIKFRNYLKHYVPPFKPKSYMLYSNVGFGLLGQILAKNEQTSLTELMRIEILSPLNMNSSGLDLSDENQKYLAQGFTEHGKPIPYHPSGLFGGSWAMRASVKDIRSYLNAALGERSTPIKIHQAMLLTQTAYYDMPHEETQLGLGWLITPLNKASAIQKLTHQPAHYQFIPYQIKKIKKSEFNPNALIGKTGATDGFRAYLAVIPAKGTGIAIMINRFTPSSGALINLANKILLEESHIAF</sequence>